<organism evidence="1 2">
    <name type="scientific">Lentilactobacillus diolivorans</name>
    <dbReference type="NCBI Taxonomy" id="179838"/>
    <lineage>
        <taxon>Bacteria</taxon>
        <taxon>Bacillati</taxon>
        <taxon>Bacillota</taxon>
        <taxon>Bacilli</taxon>
        <taxon>Lactobacillales</taxon>
        <taxon>Lactobacillaceae</taxon>
        <taxon>Lentilactobacillus</taxon>
    </lineage>
</organism>
<keyword evidence="2" id="KW-1185">Reference proteome</keyword>
<gene>
    <name evidence="1" type="ORF">LDI01_08900</name>
</gene>
<proteinExistence type="predicted"/>
<sequence>MLRGFHLTKDASLELLLRRSEEAYDPIKIIAILSVITRELELIKHDIKNIKLIINNDVIRSTPVVANILTTNG</sequence>
<protein>
    <submittedName>
        <fullName evidence="1">Uncharacterized protein</fullName>
    </submittedName>
</protein>
<comment type="caution">
    <text evidence="1">The sequence shown here is derived from an EMBL/GenBank/DDBJ whole genome shotgun (WGS) entry which is preliminary data.</text>
</comment>
<dbReference type="Proteomes" id="UP000321409">
    <property type="component" value="Unassembled WGS sequence"/>
</dbReference>
<reference evidence="1 2" key="1">
    <citation type="submission" date="2019-07" db="EMBL/GenBank/DDBJ databases">
        <title>Whole genome shotgun sequence of Lactobacillus diolivorans NBRC 107869.</title>
        <authorList>
            <person name="Hosoyama A."/>
            <person name="Uohara A."/>
            <person name="Ohji S."/>
            <person name="Ichikawa N."/>
        </authorList>
    </citation>
    <scope>NUCLEOTIDE SEQUENCE [LARGE SCALE GENOMIC DNA]</scope>
    <source>
        <strain evidence="1 2">NBRC 107869</strain>
    </source>
</reference>
<evidence type="ECO:0000313" key="2">
    <source>
        <dbReference type="Proteomes" id="UP000321409"/>
    </source>
</evidence>
<accession>A0ABQ0XB79</accession>
<evidence type="ECO:0000313" key="1">
    <source>
        <dbReference type="EMBL" id="GEP23297.1"/>
    </source>
</evidence>
<dbReference type="EMBL" id="BKAB01000010">
    <property type="protein sequence ID" value="GEP23297.1"/>
    <property type="molecule type" value="Genomic_DNA"/>
</dbReference>
<name>A0ABQ0XB79_9LACO</name>